<organism evidence="1 2">
    <name type="scientific">Trifolium medium</name>
    <dbReference type="NCBI Taxonomy" id="97028"/>
    <lineage>
        <taxon>Eukaryota</taxon>
        <taxon>Viridiplantae</taxon>
        <taxon>Streptophyta</taxon>
        <taxon>Embryophyta</taxon>
        <taxon>Tracheophyta</taxon>
        <taxon>Spermatophyta</taxon>
        <taxon>Magnoliopsida</taxon>
        <taxon>eudicotyledons</taxon>
        <taxon>Gunneridae</taxon>
        <taxon>Pentapetalae</taxon>
        <taxon>rosids</taxon>
        <taxon>fabids</taxon>
        <taxon>Fabales</taxon>
        <taxon>Fabaceae</taxon>
        <taxon>Papilionoideae</taxon>
        <taxon>50 kb inversion clade</taxon>
        <taxon>NPAAA clade</taxon>
        <taxon>Hologalegina</taxon>
        <taxon>IRL clade</taxon>
        <taxon>Trifolieae</taxon>
        <taxon>Trifolium</taxon>
    </lineage>
</organism>
<comment type="caution">
    <text evidence="1">The sequence shown here is derived from an EMBL/GenBank/DDBJ whole genome shotgun (WGS) entry which is preliminary data.</text>
</comment>
<reference evidence="1 2" key="1">
    <citation type="journal article" date="2018" name="Front. Plant Sci.">
        <title>Red Clover (Trifolium pratense) and Zigzag Clover (T. medium) - A Picture of Genomic Similarities and Differences.</title>
        <authorList>
            <person name="Dluhosova J."/>
            <person name="Istvanek J."/>
            <person name="Nedelnik J."/>
            <person name="Repkova J."/>
        </authorList>
    </citation>
    <scope>NUCLEOTIDE SEQUENCE [LARGE SCALE GENOMIC DNA]</scope>
    <source>
        <strain evidence="2">cv. 10/8</strain>
        <tissue evidence="1">Leaf</tissue>
    </source>
</reference>
<accession>A0A392NWT3</accession>
<dbReference type="EMBL" id="LXQA010054835">
    <property type="protein sequence ID" value="MCI04277.1"/>
    <property type="molecule type" value="Genomic_DNA"/>
</dbReference>
<protein>
    <submittedName>
        <fullName evidence="1">Uncharacterized protein</fullName>
    </submittedName>
</protein>
<dbReference type="Proteomes" id="UP000265520">
    <property type="component" value="Unassembled WGS sequence"/>
</dbReference>
<evidence type="ECO:0000313" key="2">
    <source>
        <dbReference type="Proteomes" id="UP000265520"/>
    </source>
</evidence>
<evidence type="ECO:0000313" key="1">
    <source>
        <dbReference type="EMBL" id="MCI04277.1"/>
    </source>
</evidence>
<dbReference type="AlphaFoldDB" id="A0A392NWT3"/>
<proteinExistence type="predicted"/>
<keyword evidence="2" id="KW-1185">Reference proteome</keyword>
<name>A0A392NWT3_9FABA</name>
<sequence>MAVALDNTTAVVLVDRMNAVLAVKTPVAQNAGTILHMSPLVEVNCTLRQWHRTQELSYALSSPPRKHN</sequence>